<dbReference type="EMBL" id="KV417551">
    <property type="protein sequence ID" value="KZP20934.1"/>
    <property type="molecule type" value="Genomic_DNA"/>
</dbReference>
<accession>A0A166JJL6</accession>
<dbReference type="Proteomes" id="UP000076532">
    <property type="component" value="Unassembled WGS sequence"/>
</dbReference>
<sequence length="500" mass="57200">MDATEPTNQYNPGRIIYELSNLPYRTEPEYWRTITELSQATTKGRRAAIVTQTGVSRMPLCAAGRAFLHPTYFPVDPFHLFYENCMTFLWDLWTLNSKPDEIFHIKPDTAATLGQLIANATTTLPPSFCGPIRDPHLKRNSQYKIYEWMALLHWYLIPLGIELQFDKVVLDNFAHFVEGVESAMTIAARSEDEINKIFSLFADFIDSFEKIYVGEDPKKISRCRLCIFQLIHVPQHIYWNGSIRVGSQATCERAIGEVGHKIRSKKEPFANLANIIYEKELMKILLLRVPALRDALTAPAIRPKRFLTKMRILKREQRQGTDFNLHFNALRRFVQDEDDAADAVEMDSLVRWGKLNLTGESGNAKLNSRLSELRNDPPPARSSRYFEASVGGITCFGEALAFYTRLREDGSMDEFVVYCPLLELRMQYRRWQGKWPQGRAIEVARVSSILAIVGILTGPRLKDVYILRKHPGLNLLSDVECGLTSDEVDQEVLNDMATDI</sequence>
<evidence type="ECO:0000313" key="2">
    <source>
        <dbReference type="Proteomes" id="UP000076532"/>
    </source>
</evidence>
<organism evidence="1 2">
    <name type="scientific">Athelia psychrophila</name>
    <dbReference type="NCBI Taxonomy" id="1759441"/>
    <lineage>
        <taxon>Eukaryota</taxon>
        <taxon>Fungi</taxon>
        <taxon>Dikarya</taxon>
        <taxon>Basidiomycota</taxon>
        <taxon>Agaricomycotina</taxon>
        <taxon>Agaricomycetes</taxon>
        <taxon>Agaricomycetidae</taxon>
        <taxon>Atheliales</taxon>
        <taxon>Atheliaceae</taxon>
        <taxon>Athelia</taxon>
    </lineage>
</organism>
<gene>
    <name evidence="1" type="ORF">FIBSPDRAFT_826302</name>
</gene>
<dbReference type="OrthoDB" id="3359887at2759"/>
<reference evidence="1 2" key="1">
    <citation type="journal article" date="2016" name="Mol. Biol. Evol.">
        <title>Comparative Genomics of Early-Diverging Mushroom-Forming Fungi Provides Insights into the Origins of Lignocellulose Decay Capabilities.</title>
        <authorList>
            <person name="Nagy L.G."/>
            <person name="Riley R."/>
            <person name="Tritt A."/>
            <person name="Adam C."/>
            <person name="Daum C."/>
            <person name="Floudas D."/>
            <person name="Sun H."/>
            <person name="Yadav J.S."/>
            <person name="Pangilinan J."/>
            <person name="Larsson K.H."/>
            <person name="Matsuura K."/>
            <person name="Barry K."/>
            <person name="Labutti K."/>
            <person name="Kuo R."/>
            <person name="Ohm R.A."/>
            <person name="Bhattacharya S.S."/>
            <person name="Shirouzu T."/>
            <person name="Yoshinaga Y."/>
            <person name="Martin F.M."/>
            <person name="Grigoriev I.V."/>
            <person name="Hibbett D.S."/>
        </authorList>
    </citation>
    <scope>NUCLEOTIDE SEQUENCE [LARGE SCALE GENOMIC DNA]</scope>
    <source>
        <strain evidence="1 2">CBS 109695</strain>
    </source>
</reference>
<proteinExistence type="predicted"/>
<name>A0A166JJL6_9AGAM</name>
<evidence type="ECO:0000313" key="1">
    <source>
        <dbReference type="EMBL" id="KZP20934.1"/>
    </source>
</evidence>
<protein>
    <submittedName>
        <fullName evidence="1">Uncharacterized protein</fullName>
    </submittedName>
</protein>
<dbReference type="STRING" id="436010.A0A166JJL6"/>
<keyword evidence="2" id="KW-1185">Reference proteome</keyword>
<dbReference type="AlphaFoldDB" id="A0A166JJL6"/>